<keyword evidence="1" id="KW-0472">Membrane</keyword>
<dbReference type="PATRIC" id="fig|1276229.3.peg.767"/>
<sequence>MDNQGKKKFWNKPRKESLINSIIIFPFVLAVGVVIIPFLKAWKMEGFKLLKYFDFLWLFIKANLVFITLLCLILTAIFWTISFMIILVKKELGKVYIKETNSVEYGVAKWVTNELKDKEKIDKFNELQVY</sequence>
<keyword evidence="3" id="KW-1185">Reference proteome</keyword>
<dbReference type="AlphaFoldDB" id="R4U6V6"/>
<proteinExistence type="predicted"/>
<keyword evidence="1" id="KW-1133">Transmembrane helix</keyword>
<evidence type="ECO:0000313" key="3">
    <source>
        <dbReference type="Proteomes" id="UP000013963"/>
    </source>
</evidence>
<feature type="transmembrane region" description="Helical" evidence="1">
    <location>
        <begin position="62"/>
        <end position="88"/>
    </location>
</feature>
<dbReference type="RefSeq" id="WP_016341006.1">
    <property type="nucleotide sequence ID" value="NC_021284.1"/>
</dbReference>
<reference evidence="2 3" key="1">
    <citation type="journal article" date="2013" name="Genome Biol. Evol.">
        <title>Complete genomes of two dipteran-associated spiroplasmas provided insights into the origin, dynamics, and impacts of viral invasion in spiroplasma.</title>
        <authorList>
            <person name="Ku C."/>
            <person name="Lo W.S."/>
            <person name="Chen L.L."/>
            <person name="Kuo C.H."/>
        </authorList>
    </citation>
    <scope>NUCLEOTIDE SEQUENCE [LARGE SCALE GENOMIC DNA]</scope>
    <source>
        <strain evidence="2">EA-1</strain>
    </source>
</reference>
<dbReference type="Proteomes" id="UP000013963">
    <property type="component" value="Chromosome"/>
</dbReference>
<dbReference type="EMBL" id="CP005078">
    <property type="protein sequence ID" value="AGM26363.1"/>
    <property type="molecule type" value="Genomic_DNA"/>
</dbReference>
<gene>
    <name evidence="2" type="ORF">SSYRP_v1c07730</name>
</gene>
<protein>
    <submittedName>
        <fullName evidence="2">Uncharacterized protein</fullName>
    </submittedName>
</protein>
<dbReference type="STRING" id="1276229.SSYRP_v1c07730"/>
<dbReference type="HOGENOM" id="CLU_1936803_0_0_14"/>
<organism evidence="2 3">
    <name type="scientific">Spiroplasma syrphidicola EA-1</name>
    <dbReference type="NCBI Taxonomy" id="1276229"/>
    <lineage>
        <taxon>Bacteria</taxon>
        <taxon>Bacillati</taxon>
        <taxon>Mycoplasmatota</taxon>
        <taxon>Mollicutes</taxon>
        <taxon>Entomoplasmatales</taxon>
        <taxon>Spiroplasmataceae</taxon>
        <taxon>Spiroplasma</taxon>
    </lineage>
</organism>
<evidence type="ECO:0000256" key="1">
    <source>
        <dbReference type="SAM" id="Phobius"/>
    </source>
</evidence>
<accession>R4U6V6</accession>
<evidence type="ECO:0000313" key="2">
    <source>
        <dbReference type="EMBL" id="AGM26363.1"/>
    </source>
</evidence>
<dbReference type="eggNOG" id="COG3505">
    <property type="taxonomic scope" value="Bacteria"/>
</dbReference>
<keyword evidence="1" id="KW-0812">Transmembrane</keyword>
<dbReference type="KEGG" id="ssyr:SSYRP_v1c07730"/>
<feature type="transmembrane region" description="Helical" evidence="1">
    <location>
        <begin position="21"/>
        <end position="42"/>
    </location>
</feature>
<name>R4U6V6_9MOLU</name>